<feature type="transmembrane region" description="Helical" evidence="1">
    <location>
        <begin position="73"/>
        <end position="91"/>
    </location>
</feature>
<dbReference type="AlphaFoldDB" id="A0A382QF03"/>
<dbReference type="EMBL" id="UINC01114084">
    <property type="protein sequence ID" value="SVC84139.1"/>
    <property type="molecule type" value="Genomic_DNA"/>
</dbReference>
<keyword evidence="1" id="KW-0472">Membrane</keyword>
<name>A0A382QF03_9ZZZZ</name>
<evidence type="ECO:0000313" key="2">
    <source>
        <dbReference type="EMBL" id="SVC84139.1"/>
    </source>
</evidence>
<organism evidence="2">
    <name type="scientific">marine metagenome</name>
    <dbReference type="NCBI Taxonomy" id="408172"/>
    <lineage>
        <taxon>unclassified sequences</taxon>
        <taxon>metagenomes</taxon>
        <taxon>ecological metagenomes</taxon>
    </lineage>
</organism>
<feature type="transmembrane region" description="Helical" evidence="1">
    <location>
        <begin position="7"/>
        <end position="28"/>
    </location>
</feature>
<sequence length="92" mass="11391">MERLNKIQIIGILVTFLYLGITVFFYSYDWVYERIQRLTEFYLTKTTIFAFSYLCIWIFIWNNNLKLRPLYKSIIALFSLIFFMKIYRLFIL</sequence>
<feature type="transmembrane region" description="Helical" evidence="1">
    <location>
        <begin position="40"/>
        <end position="61"/>
    </location>
</feature>
<keyword evidence="1" id="KW-1133">Transmembrane helix</keyword>
<proteinExistence type="predicted"/>
<evidence type="ECO:0000256" key="1">
    <source>
        <dbReference type="SAM" id="Phobius"/>
    </source>
</evidence>
<gene>
    <name evidence="2" type="ORF">METZ01_LOCUS336993</name>
</gene>
<keyword evidence="1" id="KW-0812">Transmembrane</keyword>
<accession>A0A382QF03</accession>
<reference evidence="2" key="1">
    <citation type="submission" date="2018-05" db="EMBL/GenBank/DDBJ databases">
        <authorList>
            <person name="Lanie J.A."/>
            <person name="Ng W.-L."/>
            <person name="Kazmierczak K.M."/>
            <person name="Andrzejewski T.M."/>
            <person name="Davidsen T.M."/>
            <person name="Wayne K.J."/>
            <person name="Tettelin H."/>
            <person name="Glass J.I."/>
            <person name="Rusch D."/>
            <person name="Podicherti R."/>
            <person name="Tsui H.-C.T."/>
            <person name="Winkler M.E."/>
        </authorList>
    </citation>
    <scope>NUCLEOTIDE SEQUENCE</scope>
</reference>
<protein>
    <submittedName>
        <fullName evidence="2">Uncharacterized protein</fullName>
    </submittedName>
</protein>